<proteinExistence type="predicted"/>
<gene>
    <name evidence="1" type="primary">AVEN_70245_1</name>
    <name evidence="1" type="ORF">NPIL_2801</name>
</gene>
<accession>A0A8X6P1K3</accession>
<comment type="caution">
    <text evidence="1">The sequence shown here is derived from an EMBL/GenBank/DDBJ whole genome shotgun (WGS) entry which is preliminary data.</text>
</comment>
<protein>
    <submittedName>
        <fullName evidence="1">Uncharacterized protein</fullName>
    </submittedName>
</protein>
<evidence type="ECO:0000313" key="2">
    <source>
        <dbReference type="Proteomes" id="UP000887013"/>
    </source>
</evidence>
<dbReference type="EMBL" id="BMAW01110294">
    <property type="protein sequence ID" value="GFT42498.1"/>
    <property type="molecule type" value="Genomic_DNA"/>
</dbReference>
<evidence type="ECO:0000313" key="1">
    <source>
        <dbReference type="EMBL" id="GFT42498.1"/>
    </source>
</evidence>
<keyword evidence="2" id="KW-1185">Reference proteome</keyword>
<organism evidence="1 2">
    <name type="scientific">Nephila pilipes</name>
    <name type="common">Giant wood spider</name>
    <name type="synonym">Nephila maculata</name>
    <dbReference type="NCBI Taxonomy" id="299642"/>
    <lineage>
        <taxon>Eukaryota</taxon>
        <taxon>Metazoa</taxon>
        <taxon>Ecdysozoa</taxon>
        <taxon>Arthropoda</taxon>
        <taxon>Chelicerata</taxon>
        <taxon>Arachnida</taxon>
        <taxon>Araneae</taxon>
        <taxon>Araneomorphae</taxon>
        <taxon>Entelegynae</taxon>
        <taxon>Araneoidea</taxon>
        <taxon>Nephilidae</taxon>
        <taxon>Nephila</taxon>
    </lineage>
</organism>
<dbReference type="OrthoDB" id="6408309at2759"/>
<dbReference type="Proteomes" id="UP000887013">
    <property type="component" value="Unassembled WGS sequence"/>
</dbReference>
<reference evidence="1" key="1">
    <citation type="submission" date="2020-08" db="EMBL/GenBank/DDBJ databases">
        <title>Multicomponent nature underlies the extraordinary mechanical properties of spider dragline silk.</title>
        <authorList>
            <person name="Kono N."/>
            <person name="Nakamura H."/>
            <person name="Mori M."/>
            <person name="Yoshida Y."/>
            <person name="Ohtoshi R."/>
            <person name="Malay A.D."/>
            <person name="Moran D.A.P."/>
            <person name="Tomita M."/>
            <person name="Numata K."/>
            <person name="Arakawa K."/>
        </authorList>
    </citation>
    <scope>NUCLEOTIDE SEQUENCE</scope>
</reference>
<name>A0A8X6P1K3_NEPPI</name>
<sequence>MDILSECRTFALELVHCVMKRYCLPYSPDELYSMDWRNITRRFTPKIREAVRILVPRFTNFNYNTFKASGDSDEQRFQHLVNTLFILLFSNGFNEKDFLTFCIHVAKMASRAFLHGIDTAPNFAINAIVDSMDYFYTNLDLNEDSWGEMERIAEGIVCYQEMQ</sequence>
<dbReference type="AlphaFoldDB" id="A0A8X6P1K3"/>